<dbReference type="Proteomes" id="UP000537718">
    <property type="component" value="Unassembled WGS sequence"/>
</dbReference>
<feature type="domain" description="SnoaL-like" evidence="1">
    <location>
        <begin position="11"/>
        <end position="112"/>
    </location>
</feature>
<reference evidence="2 3" key="1">
    <citation type="submission" date="2020-08" db="EMBL/GenBank/DDBJ databases">
        <title>Genomic Encyclopedia of Type Strains, Phase IV (KMG-V): Genome sequencing to study the core and pangenomes of soil and plant-associated prokaryotes.</title>
        <authorList>
            <person name="Whitman W."/>
        </authorList>
    </citation>
    <scope>NUCLEOTIDE SEQUENCE [LARGE SCALE GENOMIC DNA]</scope>
    <source>
        <strain evidence="2 3">MP7CTX6</strain>
    </source>
</reference>
<dbReference type="InterPro" id="IPR032710">
    <property type="entry name" value="NTF2-like_dom_sf"/>
</dbReference>
<dbReference type="GO" id="GO:0016853">
    <property type="term" value="F:isomerase activity"/>
    <property type="evidence" value="ECO:0007669"/>
    <property type="project" value="UniProtKB-KW"/>
</dbReference>
<dbReference type="AlphaFoldDB" id="A0A7W8YPX4"/>
<organism evidence="2 3">
    <name type="scientific">Pedobacter cryoconitis</name>
    <dbReference type="NCBI Taxonomy" id="188932"/>
    <lineage>
        <taxon>Bacteria</taxon>
        <taxon>Pseudomonadati</taxon>
        <taxon>Bacteroidota</taxon>
        <taxon>Sphingobacteriia</taxon>
        <taxon>Sphingobacteriales</taxon>
        <taxon>Sphingobacteriaceae</taxon>
        <taxon>Pedobacter</taxon>
    </lineage>
</organism>
<proteinExistence type="predicted"/>
<dbReference type="Pfam" id="PF12680">
    <property type="entry name" value="SnoaL_2"/>
    <property type="match status" value="1"/>
</dbReference>
<evidence type="ECO:0000313" key="2">
    <source>
        <dbReference type="EMBL" id="MBB5619378.1"/>
    </source>
</evidence>
<evidence type="ECO:0000313" key="3">
    <source>
        <dbReference type="Proteomes" id="UP000537718"/>
    </source>
</evidence>
<accession>A0A7W8YPX4</accession>
<sequence length="120" mass="13958">MKNTAFEHIAQQWFAAFNTHNLEELLALYDEQAIHFSPKLKVRKPETEGLIKGKSALREWWKDSFDRLPALRYQPTSFTANEQRVFMEYIRSVTGEPDMLIAEVLEISDGKINASRVYHG</sequence>
<dbReference type="SUPFAM" id="SSF54427">
    <property type="entry name" value="NTF2-like"/>
    <property type="match status" value="1"/>
</dbReference>
<dbReference type="RefSeq" id="WP_183865526.1">
    <property type="nucleotide sequence ID" value="NZ_JACHCF010000001.1"/>
</dbReference>
<evidence type="ECO:0000259" key="1">
    <source>
        <dbReference type="Pfam" id="PF12680"/>
    </source>
</evidence>
<name>A0A7W8YPX4_9SPHI</name>
<protein>
    <submittedName>
        <fullName evidence="2">Ketosteroid isomerase-like protein</fullName>
    </submittedName>
</protein>
<keyword evidence="2" id="KW-0413">Isomerase</keyword>
<gene>
    <name evidence="2" type="ORF">HDE69_000414</name>
</gene>
<dbReference type="EMBL" id="JACHCF010000001">
    <property type="protein sequence ID" value="MBB5619378.1"/>
    <property type="molecule type" value="Genomic_DNA"/>
</dbReference>
<dbReference type="Gene3D" id="3.10.450.50">
    <property type="match status" value="1"/>
</dbReference>
<comment type="caution">
    <text evidence="2">The sequence shown here is derived from an EMBL/GenBank/DDBJ whole genome shotgun (WGS) entry which is preliminary data.</text>
</comment>
<dbReference type="InterPro" id="IPR037401">
    <property type="entry name" value="SnoaL-like"/>
</dbReference>